<keyword evidence="1" id="KW-0812">Transmembrane</keyword>
<dbReference type="AlphaFoldDB" id="A0A659QAP9"/>
<keyword evidence="1" id="KW-0472">Membrane</keyword>
<sequence>MKNKYHLFLFVIGMLYVLPIVLANVYYVDDMGRLSLGYGWDGDGRILSNIITEALSFGNGIISIFPYSILLSSAIFVIAGSIVAEMLFENKYIKAISSLFIVTSPFMLENLSYRYDSILMAISVLSSIIPFIFRFNYKLFFPISIVCLLISFCLYQTSTMAYFSVTLCLLIKQCLNKGKAFDLKLCINCLICFSISYIVYSFLINSLEINMQRSGFIPFNNEGVDIILSRLGSYESYYNTLYISGFKYAIWPCIIIALLSFINFILKGGGVGRLLLVVIYLFCSAVLTMMPNLVISTAWVTARTFICFPFLIISLFIIIDSIKTPLFIAQIKLASAILLVSYSFFLCSIYGATLKNNDDYSDFIAQSVSNVIMKDSNESTYKVMISGVRPLSVKTRTAFNAIPFINILVPNYMVQGSSWGVADLSRYIDMAFVPESQKYIDEKCSWKTIDHGSIYHILKKDNLYIVDFNYKSCE</sequence>
<accession>A0A659QAP9</accession>
<feature type="transmembrane region" description="Helical" evidence="1">
    <location>
        <begin position="273"/>
        <end position="294"/>
    </location>
</feature>
<feature type="transmembrane region" description="Helical" evidence="1">
    <location>
        <begin position="331"/>
        <end position="352"/>
    </location>
</feature>
<dbReference type="InterPro" id="IPR025686">
    <property type="entry name" value="Glucos_trans_II"/>
</dbReference>
<dbReference type="EMBL" id="PYKD01000009">
    <property type="protein sequence ID" value="TGC82093.1"/>
    <property type="molecule type" value="Genomic_DNA"/>
</dbReference>
<proteinExistence type="predicted"/>
<dbReference type="RefSeq" id="WP_135401377.1">
    <property type="nucleotide sequence ID" value="NZ_PYKD01000009.1"/>
</dbReference>
<feature type="transmembrane region" description="Helical" evidence="1">
    <location>
        <begin position="139"/>
        <end position="171"/>
    </location>
</feature>
<reference evidence="2 3" key="1">
    <citation type="submission" date="2018-03" db="EMBL/GenBank/DDBJ databases">
        <title>Non-Typhoidal Salmonella genome sequencing and assembly.</title>
        <authorList>
            <person name="Matchawe C."/>
        </authorList>
    </citation>
    <scope>NUCLEOTIDE SEQUENCE [LARGE SCALE GENOMIC DNA]</scope>
    <source>
        <strain evidence="2 3">34de</strain>
    </source>
</reference>
<protein>
    <recommendedName>
        <fullName evidence="4">Glucosyltransferase domain-containing protein</fullName>
    </recommendedName>
</protein>
<gene>
    <name evidence="2" type="ORF">C9E99_00325</name>
</gene>
<organism evidence="2 3">
    <name type="scientific">Salmonella enterica subsp. enterica serovar Poona</name>
    <dbReference type="NCBI Taxonomy" id="436295"/>
    <lineage>
        <taxon>Bacteria</taxon>
        <taxon>Pseudomonadati</taxon>
        <taxon>Pseudomonadota</taxon>
        <taxon>Gammaproteobacteria</taxon>
        <taxon>Enterobacterales</taxon>
        <taxon>Enterobacteriaceae</taxon>
        <taxon>Salmonella</taxon>
    </lineage>
</organism>
<feature type="transmembrane region" description="Helical" evidence="1">
    <location>
        <begin position="115"/>
        <end position="133"/>
    </location>
</feature>
<dbReference type="Proteomes" id="UP000297949">
    <property type="component" value="Unassembled WGS sequence"/>
</dbReference>
<evidence type="ECO:0008006" key="4">
    <source>
        <dbReference type="Google" id="ProtNLM"/>
    </source>
</evidence>
<evidence type="ECO:0000256" key="1">
    <source>
        <dbReference type="SAM" id="Phobius"/>
    </source>
</evidence>
<feature type="transmembrane region" description="Helical" evidence="1">
    <location>
        <begin position="183"/>
        <end position="204"/>
    </location>
</feature>
<evidence type="ECO:0000313" key="3">
    <source>
        <dbReference type="Proteomes" id="UP000297949"/>
    </source>
</evidence>
<comment type="caution">
    <text evidence="2">The sequence shown here is derived from an EMBL/GenBank/DDBJ whole genome shotgun (WGS) entry which is preliminary data.</text>
</comment>
<dbReference type="Pfam" id="PF14264">
    <property type="entry name" value="Glucos_trans_II"/>
    <property type="match status" value="1"/>
</dbReference>
<feature type="transmembrane region" description="Helical" evidence="1">
    <location>
        <begin position="7"/>
        <end position="28"/>
    </location>
</feature>
<evidence type="ECO:0000313" key="2">
    <source>
        <dbReference type="EMBL" id="TGC82093.1"/>
    </source>
</evidence>
<feature type="transmembrane region" description="Helical" evidence="1">
    <location>
        <begin position="248"/>
        <end position="266"/>
    </location>
</feature>
<feature type="transmembrane region" description="Helical" evidence="1">
    <location>
        <begin position="64"/>
        <end position="88"/>
    </location>
</feature>
<keyword evidence="1" id="KW-1133">Transmembrane helix</keyword>
<feature type="transmembrane region" description="Helical" evidence="1">
    <location>
        <begin position="300"/>
        <end position="319"/>
    </location>
</feature>
<name>A0A659QAP9_SALET</name>